<accession>A0ABP6WUT8</accession>
<dbReference type="RefSeq" id="WP_204912087.1">
    <property type="nucleotide sequence ID" value="NZ_BAAAYR010000001.1"/>
</dbReference>
<dbReference type="Proteomes" id="UP001500767">
    <property type="component" value="Unassembled WGS sequence"/>
</dbReference>
<feature type="chain" id="PRO_5046375073" description="Carbohydrate ABC transporter substrate-binding protein, CUT1 family" evidence="1">
    <location>
        <begin position="28"/>
        <end position="436"/>
    </location>
</feature>
<gene>
    <name evidence="2" type="ORF">GCM10022197_08540</name>
</gene>
<comment type="caution">
    <text evidence="2">The sequence shown here is derived from an EMBL/GenBank/DDBJ whole genome shotgun (WGS) entry which is preliminary data.</text>
</comment>
<evidence type="ECO:0000313" key="2">
    <source>
        <dbReference type="EMBL" id="GAA3555658.1"/>
    </source>
</evidence>
<proteinExistence type="predicted"/>
<reference evidence="3" key="1">
    <citation type="journal article" date="2019" name="Int. J. Syst. Evol. Microbiol.">
        <title>The Global Catalogue of Microorganisms (GCM) 10K type strain sequencing project: providing services to taxonomists for standard genome sequencing and annotation.</title>
        <authorList>
            <consortium name="The Broad Institute Genomics Platform"/>
            <consortium name="The Broad Institute Genome Sequencing Center for Infectious Disease"/>
            <person name="Wu L."/>
            <person name="Ma J."/>
        </authorList>
    </citation>
    <scope>NUCLEOTIDE SEQUENCE [LARGE SCALE GENOMIC DNA]</scope>
    <source>
        <strain evidence="3">JCM 16540</strain>
    </source>
</reference>
<organism evidence="2 3">
    <name type="scientific">Microlunatus spumicola</name>
    <dbReference type="NCBI Taxonomy" id="81499"/>
    <lineage>
        <taxon>Bacteria</taxon>
        <taxon>Bacillati</taxon>
        <taxon>Actinomycetota</taxon>
        <taxon>Actinomycetes</taxon>
        <taxon>Propionibacteriales</taxon>
        <taxon>Propionibacteriaceae</taxon>
        <taxon>Microlunatus</taxon>
    </lineage>
</organism>
<evidence type="ECO:0008006" key="4">
    <source>
        <dbReference type="Google" id="ProtNLM"/>
    </source>
</evidence>
<protein>
    <recommendedName>
        <fullName evidence="4">Carbohydrate ABC transporter substrate-binding protein, CUT1 family</fullName>
    </recommendedName>
</protein>
<evidence type="ECO:0000256" key="1">
    <source>
        <dbReference type="SAM" id="SignalP"/>
    </source>
</evidence>
<dbReference type="PANTHER" id="PTHR43649">
    <property type="entry name" value="ARABINOSE-BINDING PROTEIN-RELATED"/>
    <property type="match status" value="1"/>
</dbReference>
<dbReference type="PROSITE" id="PS51257">
    <property type="entry name" value="PROKAR_LIPOPROTEIN"/>
    <property type="match status" value="1"/>
</dbReference>
<dbReference type="Pfam" id="PF01547">
    <property type="entry name" value="SBP_bac_1"/>
    <property type="match status" value="1"/>
</dbReference>
<keyword evidence="1" id="KW-0732">Signal</keyword>
<dbReference type="InterPro" id="IPR006059">
    <property type="entry name" value="SBP"/>
</dbReference>
<sequence>MKVVRKTLMAGALLAALLPAVGGCGLAAKGGSGGGGGETNLSVWHQLAGSGNTAVQGMVDGFNAENPDLQFQNRELADGEADTVVRTGISSNNPPAILQFEGFRQTEEYAKAGLLTDITPWWEQHKSAYSYADSDLVKQLCSYDGKVYCVPLDVYTSNVLYMNPEIVQKYDLKVPTSVDDFKTNAQKLKGTGISTVSMYGGDGWPAAQWWQLLSIQRCGIATINKAVAQDGAKWDDPCFLQAAQDFQGLAEAGVFPEGAAGSDYNAMMSLFLSGKSAFMETGTWFQQTMAETPPTFDVTVAPFPQVDPAKPSTEQLGGINEGFGIPAKVGNKDASYKFLDYMATQKSGELFSKASVMNMMKGSDGALPEDLQPAWKQVQSAFEGGGQGFVTYFESLVDPSVGDQAMLNGATAMAGQTMTAEEFVTSLQKAAAAAKK</sequence>
<dbReference type="EMBL" id="BAAAYR010000001">
    <property type="protein sequence ID" value="GAA3555658.1"/>
    <property type="molecule type" value="Genomic_DNA"/>
</dbReference>
<dbReference type="InterPro" id="IPR050490">
    <property type="entry name" value="Bact_solute-bd_prot1"/>
</dbReference>
<keyword evidence="3" id="KW-1185">Reference proteome</keyword>
<dbReference type="SUPFAM" id="SSF53850">
    <property type="entry name" value="Periplasmic binding protein-like II"/>
    <property type="match status" value="1"/>
</dbReference>
<feature type="signal peptide" evidence="1">
    <location>
        <begin position="1"/>
        <end position="27"/>
    </location>
</feature>
<dbReference type="Gene3D" id="3.40.190.10">
    <property type="entry name" value="Periplasmic binding protein-like II"/>
    <property type="match status" value="2"/>
</dbReference>
<evidence type="ECO:0000313" key="3">
    <source>
        <dbReference type="Proteomes" id="UP001500767"/>
    </source>
</evidence>
<name>A0ABP6WUT8_9ACTN</name>